<dbReference type="PANTHER" id="PTHR18914">
    <property type="entry name" value="ALPHA CATENIN"/>
    <property type="match status" value="1"/>
</dbReference>
<reference evidence="4" key="1">
    <citation type="journal article" date="2022" name="bioRxiv">
        <title>Sequencing and chromosome-scale assembly of the giantPleurodeles waltlgenome.</title>
        <authorList>
            <person name="Brown T."/>
            <person name="Elewa A."/>
            <person name="Iarovenko S."/>
            <person name="Subramanian E."/>
            <person name="Araus A.J."/>
            <person name="Petzold A."/>
            <person name="Susuki M."/>
            <person name="Suzuki K.-i.T."/>
            <person name="Hayashi T."/>
            <person name="Toyoda A."/>
            <person name="Oliveira C."/>
            <person name="Osipova E."/>
            <person name="Leigh N.D."/>
            <person name="Simon A."/>
            <person name="Yun M.H."/>
        </authorList>
    </citation>
    <scope>NUCLEOTIDE SEQUENCE</scope>
    <source>
        <strain evidence="4">20211129_DDA</strain>
        <tissue evidence="4">Liver</tissue>
    </source>
</reference>
<keyword evidence="5" id="KW-1185">Reference proteome</keyword>
<dbReference type="GO" id="GO:0005912">
    <property type="term" value="C:adherens junction"/>
    <property type="evidence" value="ECO:0007669"/>
    <property type="project" value="TreeGrafter"/>
</dbReference>
<dbReference type="InterPro" id="IPR006077">
    <property type="entry name" value="Vinculin/catenin"/>
</dbReference>
<evidence type="ECO:0000313" key="4">
    <source>
        <dbReference type="EMBL" id="KAJ1154278.1"/>
    </source>
</evidence>
<feature type="non-terminal residue" evidence="4">
    <location>
        <position position="134"/>
    </location>
</feature>
<dbReference type="InterPro" id="IPR036723">
    <property type="entry name" value="Alpha-catenin/vinculin-like_sf"/>
</dbReference>
<gene>
    <name evidence="4" type="ORF">NDU88_007031</name>
</gene>
<comment type="subcellular location">
    <subcellularLocation>
        <location evidence="1">Cytoplasm</location>
    </subcellularLocation>
</comment>
<feature type="non-terminal residue" evidence="4">
    <location>
        <position position="1"/>
    </location>
</feature>
<proteinExistence type="inferred from homology"/>
<dbReference type="GO" id="GO:0016477">
    <property type="term" value="P:cell migration"/>
    <property type="evidence" value="ECO:0007669"/>
    <property type="project" value="TreeGrafter"/>
</dbReference>
<comment type="caution">
    <text evidence="4">The sequence shown here is derived from an EMBL/GenBank/DDBJ whole genome shotgun (WGS) entry which is preliminary data.</text>
</comment>
<evidence type="ECO:0000313" key="5">
    <source>
        <dbReference type="Proteomes" id="UP001066276"/>
    </source>
</evidence>
<dbReference type="Pfam" id="PF01044">
    <property type="entry name" value="Vinculin"/>
    <property type="match status" value="1"/>
</dbReference>
<dbReference type="GO" id="GO:0008013">
    <property type="term" value="F:beta-catenin binding"/>
    <property type="evidence" value="ECO:0007669"/>
    <property type="project" value="TreeGrafter"/>
</dbReference>
<evidence type="ECO:0000256" key="1">
    <source>
        <dbReference type="ARBA" id="ARBA00004496"/>
    </source>
</evidence>
<dbReference type="AlphaFoldDB" id="A0AAV7RTR3"/>
<dbReference type="Proteomes" id="UP001066276">
    <property type="component" value="Chromosome 5"/>
</dbReference>
<accession>A0AAV7RTR3</accession>
<dbReference type="GO" id="GO:0005737">
    <property type="term" value="C:cytoplasm"/>
    <property type="evidence" value="ECO:0007669"/>
    <property type="project" value="UniProtKB-SubCell"/>
</dbReference>
<dbReference type="EMBL" id="JANPWB010000009">
    <property type="protein sequence ID" value="KAJ1154278.1"/>
    <property type="molecule type" value="Genomic_DNA"/>
</dbReference>
<evidence type="ECO:0000256" key="2">
    <source>
        <dbReference type="ARBA" id="ARBA00008376"/>
    </source>
</evidence>
<dbReference type="GO" id="GO:0016342">
    <property type="term" value="C:catenin complex"/>
    <property type="evidence" value="ECO:0007669"/>
    <property type="project" value="TreeGrafter"/>
</dbReference>
<dbReference type="Gene3D" id="1.20.120.810">
    <property type="entry name" value="Vinculin, Vh2 four-helix bundle"/>
    <property type="match status" value="1"/>
</dbReference>
<dbReference type="GO" id="GO:0051015">
    <property type="term" value="F:actin filament binding"/>
    <property type="evidence" value="ECO:0007669"/>
    <property type="project" value="InterPro"/>
</dbReference>
<comment type="similarity">
    <text evidence="2">Belongs to the vinculin/alpha-catenin family.</text>
</comment>
<protein>
    <submittedName>
        <fullName evidence="4">Uncharacterized protein</fullName>
    </submittedName>
</protein>
<organism evidence="4 5">
    <name type="scientific">Pleurodeles waltl</name>
    <name type="common">Iberian ribbed newt</name>
    <dbReference type="NCBI Taxonomy" id="8319"/>
    <lineage>
        <taxon>Eukaryota</taxon>
        <taxon>Metazoa</taxon>
        <taxon>Chordata</taxon>
        <taxon>Craniata</taxon>
        <taxon>Vertebrata</taxon>
        <taxon>Euteleostomi</taxon>
        <taxon>Amphibia</taxon>
        <taxon>Batrachia</taxon>
        <taxon>Caudata</taxon>
        <taxon>Salamandroidea</taxon>
        <taxon>Salamandridae</taxon>
        <taxon>Pleurodelinae</taxon>
        <taxon>Pleurodeles</taxon>
    </lineage>
</organism>
<sequence>MEAKESFFLCDIGFMVHRKSIERIVSPMVSQFCELLISTEREDSDGNGDNMADLTQAAEGLAKATEEFAFLAKRWAEDSEDEILRQEMYPAADSILLSGKNILLAAQKIHIQPDVPSHKGELTRAAQRILVNTL</sequence>
<dbReference type="SUPFAM" id="SSF47220">
    <property type="entry name" value="alpha-catenin/vinculin-like"/>
    <property type="match status" value="1"/>
</dbReference>
<evidence type="ECO:0000256" key="3">
    <source>
        <dbReference type="ARBA" id="ARBA00022490"/>
    </source>
</evidence>
<name>A0AAV7RTR3_PLEWA</name>
<dbReference type="PANTHER" id="PTHR18914:SF30">
    <property type="entry name" value="VINCULIN_ALPHA-CATENIN FAMILY MEMBER 1"/>
    <property type="match status" value="1"/>
</dbReference>
<keyword evidence="3" id="KW-0963">Cytoplasm</keyword>
<dbReference type="GO" id="GO:0098609">
    <property type="term" value="P:cell-cell adhesion"/>
    <property type="evidence" value="ECO:0007669"/>
    <property type="project" value="TreeGrafter"/>
</dbReference>